<feature type="region of interest" description="Disordered" evidence="1">
    <location>
        <begin position="260"/>
        <end position="290"/>
    </location>
</feature>
<evidence type="ECO:0000313" key="3">
    <source>
        <dbReference type="Proteomes" id="UP000324632"/>
    </source>
</evidence>
<feature type="compositionally biased region" description="Polar residues" evidence="1">
    <location>
        <begin position="81"/>
        <end position="92"/>
    </location>
</feature>
<dbReference type="AlphaFoldDB" id="A0A5A9NU57"/>
<feature type="compositionally biased region" description="Basic and acidic residues" evidence="1">
    <location>
        <begin position="99"/>
        <end position="108"/>
    </location>
</feature>
<accession>A0A5A9NU57</accession>
<comment type="caution">
    <text evidence="2">The sequence shown here is derived from an EMBL/GenBank/DDBJ whole genome shotgun (WGS) entry which is preliminary data.</text>
</comment>
<feature type="compositionally biased region" description="Polar residues" evidence="1">
    <location>
        <begin position="265"/>
        <end position="278"/>
    </location>
</feature>
<reference evidence="2 3" key="1">
    <citation type="journal article" date="2019" name="Mol. Ecol. Resour.">
        <title>Chromosome-level genome assembly of Triplophysa tibetana, a fish adapted to the harsh high-altitude environment of the Tibetan Plateau.</title>
        <authorList>
            <person name="Yang X."/>
            <person name="Liu H."/>
            <person name="Ma Z."/>
            <person name="Zou Y."/>
            <person name="Zou M."/>
            <person name="Mao Y."/>
            <person name="Li X."/>
            <person name="Wang H."/>
            <person name="Chen T."/>
            <person name="Wang W."/>
            <person name="Yang R."/>
        </authorList>
    </citation>
    <scope>NUCLEOTIDE SEQUENCE [LARGE SCALE GENOMIC DNA]</scope>
    <source>
        <strain evidence="2">TTIB1903HZAU</strain>
        <tissue evidence="2">Muscle</tissue>
    </source>
</reference>
<organism evidence="2 3">
    <name type="scientific">Triplophysa tibetana</name>
    <dbReference type="NCBI Taxonomy" id="1572043"/>
    <lineage>
        <taxon>Eukaryota</taxon>
        <taxon>Metazoa</taxon>
        <taxon>Chordata</taxon>
        <taxon>Craniata</taxon>
        <taxon>Vertebrata</taxon>
        <taxon>Euteleostomi</taxon>
        <taxon>Actinopterygii</taxon>
        <taxon>Neopterygii</taxon>
        <taxon>Teleostei</taxon>
        <taxon>Ostariophysi</taxon>
        <taxon>Cypriniformes</taxon>
        <taxon>Nemacheilidae</taxon>
        <taxon>Triplophysa</taxon>
    </lineage>
</organism>
<gene>
    <name evidence="2" type="ORF">E1301_Tti012923</name>
</gene>
<protein>
    <submittedName>
        <fullName evidence="2">Uncharacterized protein</fullName>
    </submittedName>
</protein>
<feature type="region of interest" description="Disordered" evidence="1">
    <location>
        <begin position="71"/>
        <end position="115"/>
    </location>
</feature>
<dbReference type="PANTHER" id="PTHR35675">
    <property type="entry name" value="HYPOTHETICAL PROTEIN LOC100362216"/>
    <property type="match status" value="1"/>
</dbReference>
<sequence>MASDSDDFQQILNQIGGKSNIYLISSVCEADGDAGLLQDFIAEMFNENLHEETTDCVGSGNGEIKIHTTLSREEADPIGPDQSQPEPSNHSSIRAHRCTKSDKTEALKSKTVTSSRNLSGKRRSIKCSVIIFVFGHDYVCNKANNVCLLEILKDVRSRVKRNAHCPALLGLILTDCNRPQSPESVDLLDRLIRSVFINRNQEAIWTGHYVTKTPEVLQEIKTNFCKAVKSSLSGDSSSDSKGSLFKTITCLPGIFKKGNRGPADITSSRQQANPQTTEEGIPLQMTAMPR</sequence>
<evidence type="ECO:0000313" key="2">
    <source>
        <dbReference type="EMBL" id="KAA0712476.1"/>
    </source>
</evidence>
<keyword evidence="3" id="KW-1185">Reference proteome</keyword>
<dbReference type="Proteomes" id="UP000324632">
    <property type="component" value="Chromosome 14"/>
</dbReference>
<dbReference type="PANTHER" id="PTHR35675:SF1">
    <property type="entry name" value="RIKEN CDNA 2810459M11 GENE"/>
    <property type="match status" value="1"/>
</dbReference>
<proteinExistence type="predicted"/>
<dbReference type="EMBL" id="SOYY01000014">
    <property type="protein sequence ID" value="KAA0712476.1"/>
    <property type="molecule type" value="Genomic_DNA"/>
</dbReference>
<evidence type="ECO:0000256" key="1">
    <source>
        <dbReference type="SAM" id="MobiDB-lite"/>
    </source>
</evidence>
<name>A0A5A9NU57_9TELE</name>